<dbReference type="InterPro" id="IPR017853">
    <property type="entry name" value="GH"/>
</dbReference>
<dbReference type="InterPro" id="IPR051595">
    <property type="entry name" value="GH25_Enzymes"/>
</dbReference>
<dbReference type="PANTHER" id="PTHR23208:SF36">
    <property type="entry name" value="LYSOZYME-RELATED"/>
    <property type="match status" value="1"/>
</dbReference>
<dbReference type="EMBL" id="RRYP01014516">
    <property type="protein sequence ID" value="TNV75937.1"/>
    <property type="molecule type" value="Genomic_DNA"/>
</dbReference>
<dbReference type="GO" id="GO:0016998">
    <property type="term" value="P:cell wall macromolecule catabolic process"/>
    <property type="evidence" value="ECO:0007669"/>
    <property type="project" value="InterPro"/>
</dbReference>
<keyword evidence="5" id="KW-1185">Reference proteome</keyword>
<feature type="signal peptide" evidence="3">
    <location>
        <begin position="1"/>
        <end position="20"/>
    </location>
</feature>
<protein>
    <recommendedName>
        <fullName evidence="6">Lysozyme</fullName>
    </recommendedName>
</protein>
<dbReference type="Proteomes" id="UP000785679">
    <property type="component" value="Unassembled WGS sequence"/>
</dbReference>
<comment type="caution">
    <text evidence="4">The sequence shown here is derived from an EMBL/GenBank/DDBJ whole genome shotgun (WGS) entry which is preliminary data.</text>
</comment>
<name>A0A8J8NIA4_HALGN</name>
<dbReference type="GO" id="GO:0009253">
    <property type="term" value="P:peptidoglycan catabolic process"/>
    <property type="evidence" value="ECO:0007669"/>
    <property type="project" value="InterPro"/>
</dbReference>
<dbReference type="CDD" id="cd06416">
    <property type="entry name" value="GH25_Lys1-like"/>
    <property type="match status" value="1"/>
</dbReference>
<evidence type="ECO:0000256" key="2">
    <source>
        <dbReference type="ARBA" id="ARBA00022729"/>
    </source>
</evidence>
<evidence type="ECO:0000313" key="4">
    <source>
        <dbReference type="EMBL" id="TNV75937.1"/>
    </source>
</evidence>
<accession>A0A8J8NIA4</accession>
<evidence type="ECO:0000256" key="3">
    <source>
        <dbReference type="SAM" id="SignalP"/>
    </source>
</evidence>
<dbReference type="InterPro" id="IPR002053">
    <property type="entry name" value="Glyco_hydro_25"/>
</dbReference>
<dbReference type="PANTHER" id="PTHR23208">
    <property type="entry name" value="LYSOZYME PROTEIN"/>
    <property type="match status" value="1"/>
</dbReference>
<keyword evidence="2 3" id="KW-0732">Signal</keyword>
<organism evidence="4 5">
    <name type="scientific">Halteria grandinella</name>
    <dbReference type="NCBI Taxonomy" id="5974"/>
    <lineage>
        <taxon>Eukaryota</taxon>
        <taxon>Sar</taxon>
        <taxon>Alveolata</taxon>
        <taxon>Ciliophora</taxon>
        <taxon>Intramacronucleata</taxon>
        <taxon>Spirotrichea</taxon>
        <taxon>Stichotrichia</taxon>
        <taxon>Sporadotrichida</taxon>
        <taxon>Halteriidae</taxon>
        <taxon>Halteria</taxon>
    </lineage>
</organism>
<dbReference type="OrthoDB" id="2251794at2759"/>
<dbReference type="Gene3D" id="3.20.20.80">
    <property type="entry name" value="Glycosidases"/>
    <property type="match status" value="1"/>
</dbReference>
<dbReference type="AlphaFoldDB" id="A0A8J8NIA4"/>
<gene>
    <name evidence="4" type="ORF">FGO68_gene16016</name>
</gene>
<dbReference type="PROSITE" id="PS51904">
    <property type="entry name" value="GLYCOSYL_HYDROL_F25_2"/>
    <property type="match status" value="1"/>
</dbReference>
<comment type="similarity">
    <text evidence="1">Belongs to the glycosyl hydrolase 25 family.</text>
</comment>
<proteinExistence type="inferred from homology"/>
<dbReference type="SUPFAM" id="SSF51445">
    <property type="entry name" value="(Trans)glycosidases"/>
    <property type="match status" value="1"/>
</dbReference>
<evidence type="ECO:0000313" key="5">
    <source>
        <dbReference type="Proteomes" id="UP000785679"/>
    </source>
</evidence>
<sequence length="232" mass="25936">MKSNILLLLSTAALLHRSQATFGLDWADAFSLSDLQCFRSHGTDFVIVRAWHSYGAFDTNGPVQVSLAHKAGVPNVDVYAFPCRSMSAADQIKGTVDGLKNSQYGMLWLDIEDNPSHNCGWGVDFASNCQYMEELVQAIRDNGRVPGIYASHYMWNRIFGSADACQKFTDVPLWYAHYDSKQTFSDYSALPFGGWTKPAIKQFTDGQQAKICGIVVDQDWYPSSADEEQDFE</sequence>
<feature type="chain" id="PRO_5035166272" description="Lysozyme" evidence="3">
    <location>
        <begin position="21"/>
        <end position="232"/>
    </location>
</feature>
<dbReference type="GO" id="GO:0003796">
    <property type="term" value="F:lysozyme activity"/>
    <property type="evidence" value="ECO:0007669"/>
    <property type="project" value="InterPro"/>
</dbReference>
<dbReference type="Pfam" id="PF01183">
    <property type="entry name" value="Glyco_hydro_25"/>
    <property type="match status" value="1"/>
</dbReference>
<evidence type="ECO:0000256" key="1">
    <source>
        <dbReference type="ARBA" id="ARBA00010646"/>
    </source>
</evidence>
<reference evidence="4" key="1">
    <citation type="submission" date="2019-06" db="EMBL/GenBank/DDBJ databases">
        <authorList>
            <person name="Zheng W."/>
        </authorList>
    </citation>
    <scope>NUCLEOTIDE SEQUENCE</scope>
    <source>
        <strain evidence="4">QDHG01</strain>
    </source>
</reference>
<dbReference type="GO" id="GO:0007165">
    <property type="term" value="P:signal transduction"/>
    <property type="evidence" value="ECO:0007669"/>
    <property type="project" value="TreeGrafter"/>
</dbReference>
<evidence type="ECO:0008006" key="6">
    <source>
        <dbReference type="Google" id="ProtNLM"/>
    </source>
</evidence>